<gene>
    <name evidence="5" type="ORF">N5D11_07475</name>
</gene>
<dbReference type="GO" id="GO:0009253">
    <property type="term" value="P:peptidoglycan catabolic process"/>
    <property type="evidence" value="ECO:0007669"/>
    <property type="project" value="InterPro"/>
</dbReference>
<dbReference type="Pfam" id="PF25612">
    <property type="entry name" value="DUF7940"/>
    <property type="match status" value="1"/>
</dbReference>
<dbReference type="AlphaFoldDB" id="A0AA42IDI3"/>
<dbReference type="SMART" id="SM00646">
    <property type="entry name" value="Ami_3"/>
    <property type="match status" value="1"/>
</dbReference>
<dbReference type="InterPro" id="IPR057700">
    <property type="entry name" value="DUF7940"/>
</dbReference>
<dbReference type="CDD" id="cd02696">
    <property type="entry name" value="MurNAc-LAA"/>
    <property type="match status" value="1"/>
</dbReference>
<evidence type="ECO:0000256" key="2">
    <source>
        <dbReference type="ARBA" id="ARBA00011901"/>
    </source>
</evidence>
<dbReference type="GO" id="GO:0008745">
    <property type="term" value="F:N-acetylmuramoyl-L-alanine amidase activity"/>
    <property type="evidence" value="ECO:0007669"/>
    <property type="project" value="UniProtKB-EC"/>
</dbReference>
<evidence type="ECO:0000313" key="5">
    <source>
        <dbReference type="EMBL" id="MDH0655957.1"/>
    </source>
</evidence>
<dbReference type="Pfam" id="PF01520">
    <property type="entry name" value="Amidase_3"/>
    <property type="match status" value="1"/>
</dbReference>
<proteinExistence type="predicted"/>
<dbReference type="InterPro" id="IPR002508">
    <property type="entry name" value="MurNAc-LAA_cat"/>
</dbReference>
<dbReference type="InterPro" id="IPR050695">
    <property type="entry name" value="N-acetylmuramoyl_amidase_3"/>
</dbReference>
<dbReference type="EC" id="3.5.1.28" evidence="2"/>
<protein>
    <recommendedName>
        <fullName evidence="2">N-acetylmuramoyl-L-alanine amidase</fullName>
        <ecNumber evidence="2">3.5.1.28</ecNumber>
    </recommendedName>
</protein>
<organism evidence="5 6">
    <name type="scientific">Acinetobacter johnsonii</name>
    <dbReference type="NCBI Taxonomy" id="40214"/>
    <lineage>
        <taxon>Bacteria</taxon>
        <taxon>Pseudomonadati</taxon>
        <taxon>Pseudomonadota</taxon>
        <taxon>Gammaproteobacteria</taxon>
        <taxon>Moraxellales</taxon>
        <taxon>Moraxellaceae</taxon>
        <taxon>Acinetobacter</taxon>
    </lineage>
</organism>
<evidence type="ECO:0000259" key="4">
    <source>
        <dbReference type="SMART" id="SM00646"/>
    </source>
</evidence>
<reference evidence="5" key="1">
    <citation type="submission" date="2022-09" db="EMBL/GenBank/DDBJ databases">
        <title>Intensive care unit water sources are persistently colonized with multi-drug resistant bacteria and are the site of extensive horizontal gene transfer of antibiotic resistance genes.</title>
        <authorList>
            <person name="Diorio-Toth L."/>
        </authorList>
    </citation>
    <scope>NUCLEOTIDE SEQUENCE</scope>
    <source>
        <strain evidence="5">GD03851</strain>
    </source>
</reference>
<dbReference type="PANTHER" id="PTHR30404:SF0">
    <property type="entry name" value="N-ACETYLMURAMOYL-L-ALANINE AMIDASE AMIC"/>
    <property type="match status" value="1"/>
</dbReference>
<evidence type="ECO:0000256" key="3">
    <source>
        <dbReference type="ARBA" id="ARBA00022801"/>
    </source>
</evidence>
<evidence type="ECO:0000313" key="6">
    <source>
        <dbReference type="Proteomes" id="UP001161099"/>
    </source>
</evidence>
<evidence type="ECO:0000256" key="1">
    <source>
        <dbReference type="ARBA" id="ARBA00001561"/>
    </source>
</evidence>
<dbReference type="EMBL" id="JAOCDR010000011">
    <property type="protein sequence ID" value="MDH0655957.1"/>
    <property type="molecule type" value="Genomic_DNA"/>
</dbReference>
<comment type="caution">
    <text evidence="5">The sequence shown here is derived from an EMBL/GenBank/DDBJ whole genome shotgun (WGS) entry which is preliminary data.</text>
</comment>
<name>A0AA42IDI3_ACIJO</name>
<keyword evidence="3" id="KW-0378">Hydrolase</keyword>
<dbReference type="GO" id="GO:0030288">
    <property type="term" value="C:outer membrane-bounded periplasmic space"/>
    <property type="evidence" value="ECO:0007669"/>
    <property type="project" value="TreeGrafter"/>
</dbReference>
<feature type="domain" description="MurNAc-LAA" evidence="4">
    <location>
        <begin position="141"/>
        <end position="252"/>
    </location>
</feature>
<comment type="catalytic activity">
    <reaction evidence="1">
        <text>Hydrolyzes the link between N-acetylmuramoyl residues and L-amino acid residues in certain cell-wall glycopeptides.</text>
        <dbReference type="EC" id="3.5.1.28"/>
    </reaction>
</comment>
<dbReference type="Proteomes" id="UP001161099">
    <property type="component" value="Unassembled WGS sequence"/>
</dbReference>
<dbReference type="SUPFAM" id="SSF53187">
    <property type="entry name" value="Zn-dependent exopeptidases"/>
    <property type="match status" value="1"/>
</dbReference>
<accession>A0AA42IDI3</accession>
<dbReference type="Gene3D" id="3.40.630.40">
    <property type="entry name" value="Zn-dependent exopeptidases"/>
    <property type="match status" value="1"/>
</dbReference>
<dbReference type="RefSeq" id="WP_279698280.1">
    <property type="nucleotide sequence ID" value="NZ_JAOCDR010000011.1"/>
</dbReference>
<dbReference type="PANTHER" id="PTHR30404">
    <property type="entry name" value="N-ACETYLMURAMOYL-L-ALANINE AMIDASE"/>
    <property type="match status" value="1"/>
</dbReference>
<sequence>MKLIENWKQAWKLKSVQVGAASAFFYALILLSEQFLSVWNVIPQELKNKIPENVAEWLGMFVGVAMVLARLKKQPELHTDIQSFVTVTAGHSNTDPGAVNGKYKEAELVRNFRNAVAHYLLSAGVELKTDGTGTINLPLSNAIALAKGASIAVEFHMNAATSKQANGIETIALPKSKVLAQKLSQAVADVFGSRLRGDKGWIDQSKSARGKLGFVSAGGLIVELGFISNDDELAQFNAKYLTAAKAVAKVLIEYERHNIIS</sequence>